<accession>A0A926G9W3</accession>
<dbReference type="Proteomes" id="UP000608594">
    <property type="component" value="Unassembled WGS sequence"/>
</dbReference>
<keyword evidence="9" id="KW-0456">Lyase</keyword>
<dbReference type="EMBL" id="JACOQL010000009">
    <property type="protein sequence ID" value="MBC9248563.1"/>
    <property type="molecule type" value="Genomic_DNA"/>
</dbReference>
<dbReference type="AlphaFoldDB" id="A0A926G9W3"/>
<organism evidence="9 10">
    <name type="scientific">Paracoccus amoyensis</name>
    <dbReference type="NCBI Taxonomy" id="2760093"/>
    <lineage>
        <taxon>Bacteria</taxon>
        <taxon>Pseudomonadati</taxon>
        <taxon>Pseudomonadota</taxon>
        <taxon>Alphaproteobacteria</taxon>
        <taxon>Rhodobacterales</taxon>
        <taxon>Paracoccaceae</taxon>
        <taxon>Paracoccus</taxon>
    </lineage>
</organism>
<evidence type="ECO:0000256" key="5">
    <source>
        <dbReference type="RuleBase" id="RU362132"/>
    </source>
</evidence>
<reference evidence="9" key="1">
    <citation type="submission" date="2020-08" db="EMBL/GenBank/DDBJ databases">
        <title>Paracoccus amoyensis sp. nov., isolated from the surface seawater at coast of Xiamen, Fujian.</title>
        <authorList>
            <person name="Lyu L."/>
        </authorList>
    </citation>
    <scope>NUCLEOTIDE SEQUENCE</scope>
    <source>
        <strain evidence="9">11-3</strain>
    </source>
</reference>
<proteinExistence type="inferred from homology"/>
<dbReference type="InterPro" id="IPR029061">
    <property type="entry name" value="THDP-binding"/>
</dbReference>
<dbReference type="RefSeq" id="WP_187795026.1">
    <property type="nucleotide sequence ID" value="NZ_JACOQL010000009.1"/>
</dbReference>
<dbReference type="Pfam" id="PF02775">
    <property type="entry name" value="TPP_enzyme_C"/>
    <property type="match status" value="1"/>
</dbReference>
<evidence type="ECO:0000256" key="3">
    <source>
        <dbReference type="ARBA" id="ARBA00022679"/>
    </source>
</evidence>
<dbReference type="InterPro" id="IPR029035">
    <property type="entry name" value="DHS-like_NAD/FAD-binding_dom"/>
</dbReference>
<dbReference type="CDD" id="cd00568">
    <property type="entry name" value="TPP_enzymes"/>
    <property type="match status" value="1"/>
</dbReference>
<dbReference type="GO" id="GO:0005948">
    <property type="term" value="C:acetolactate synthase complex"/>
    <property type="evidence" value="ECO:0007669"/>
    <property type="project" value="TreeGrafter"/>
</dbReference>
<dbReference type="GO" id="GO:0030976">
    <property type="term" value="F:thiamine pyrophosphate binding"/>
    <property type="evidence" value="ECO:0007669"/>
    <property type="project" value="InterPro"/>
</dbReference>
<dbReference type="EC" id="4.1.1.75" evidence="9"/>
<feature type="domain" description="Thiamine pyrophosphate enzyme TPP-binding" evidence="7">
    <location>
        <begin position="399"/>
        <end position="542"/>
    </location>
</feature>
<feature type="domain" description="Thiamine pyrophosphate enzyme central" evidence="6">
    <location>
        <begin position="191"/>
        <end position="338"/>
    </location>
</feature>
<dbReference type="Pfam" id="PF00205">
    <property type="entry name" value="TPP_enzyme_M"/>
    <property type="match status" value="1"/>
</dbReference>
<dbReference type="GO" id="GO:0003984">
    <property type="term" value="F:acetolactate synthase activity"/>
    <property type="evidence" value="ECO:0007669"/>
    <property type="project" value="TreeGrafter"/>
</dbReference>
<dbReference type="GO" id="GO:0000287">
    <property type="term" value="F:magnesium ion binding"/>
    <property type="evidence" value="ECO:0007669"/>
    <property type="project" value="InterPro"/>
</dbReference>
<dbReference type="FunFam" id="3.40.50.970:FF:000007">
    <property type="entry name" value="Acetolactate synthase"/>
    <property type="match status" value="1"/>
</dbReference>
<keyword evidence="3" id="KW-0808">Transferase</keyword>
<protein>
    <submittedName>
        <fullName evidence="9">5-guanidino-2-oxopentanoate decarboxylase</fullName>
        <ecNumber evidence="9">4.1.1.75</ecNumber>
    </submittedName>
</protein>
<dbReference type="InterPro" id="IPR012001">
    <property type="entry name" value="Thiamin_PyroP_enz_TPP-bd_dom"/>
</dbReference>
<keyword evidence="10" id="KW-1185">Reference proteome</keyword>
<dbReference type="PANTHER" id="PTHR18968:SF13">
    <property type="entry name" value="ACETOLACTATE SYNTHASE CATALYTIC SUBUNIT, MITOCHONDRIAL"/>
    <property type="match status" value="1"/>
</dbReference>
<dbReference type="PROSITE" id="PS00187">
    <property type="entry name" value="TPP_ENZYMES"/>
    <property type="match status" value="1"/>
</dbReference>
<dbReference type="Gene3D" id="3.40.50.1220">
    <property type="entry name" value="TPP-binding domain"/>
    <property type="match status" value="1"/>
</dbReference>
<evidence type="ECO:0000256" key="4">
    <source>
        <dbReference type="ARBA" id="ARBA00023052"/>
    </source>
</evidence>
<dbReference type="NCBIfam" id="NF005712">
    <property type="entry name" value="PRK07524.1"/>
    <property type="match status" value="1"/>
</dbReference>
<evidence type="ECO:0000313" key="10">
    <source>
        <dbReference type="Proteomes" id="UP000608594"/>
    </source>
</evidence>
<evidence type="ECO:0000259" key="8">
    <source>
        <dbReference type="Pfam" id="PF02776"/>
    </source>
</evidence>
<comment type="caution">
    <text evidence="9">The sequence shown here is derived from an EMBL/GenBank/DDBJ whole genome shotgun (WGS) entry which is preliminary data.</text>
</comment>
<dbReference type="PANTHER" id="PTHR18968">
    <property type="entry name" value="THIAMINE PYROPHOSPHATE ENZYMES"/>
    <property type="match status" value="1"/>
</dbReference>
<name>A0A926G9W3_9RHOB</name>
<sequence>MQGTGGKALVEQLASYGVDTVFGMPGVHTLAFFEPLENSSIRHIGARHEQGAGFMADGYARATGKPGVCLIISGPGVTNAATPIGQAYSDSIPVLAVTSTIARDVMGLGRGMLHEITDQQAVTAPITGFSATALTGPQIGEHLARAMTSFRTQRPRPVHLSIPLDVLDEEFELTPGRTFLPQRPGPNPADIRAAVEVIRMAKRPVILAGGGCRDAGSELTRFAELLQAPVVTTVAGKGVVPESHPLSLGSTLQRARIRRLLENEADLVLAIGTEIAEPDLYVTADSEAGGDAPAIADPTRLSIAGRFIRIDIDPATTVRDYAPDAAIVADAALALQALADELAGHGGPLAATSWLADMDTIRDQVRNDISTLERQHIAVLTAIRDALPAEALVYGDMTQIAYTGCVYFPTDMPGTWHFPMGYGTLGYALPAAIGGAIGAPDRACVAVVGDGGLLFTLQELATAVEQQLPLPIILWDNGGLGEIADFMRARSIPEISVRPHNPDFKALAESFGCLTAAPQSLAGIGQAVQAALRADRPTVIIVKQDSEFLK</sequence>
<dbReference type="GO" id="GO:0047435">
    <property type="term" value="F:5-guanidino-2-oxopentanoate decarboxylase activity"/>
    <property type="evidence" value="ECO:0007669"/>
    <property type="project" value="UniProtKB-EC"/>
</dbReference>
<evidence type="ECO:0000259" key="6">
    <source>
        <dbReference type="Pfam" id="PF00205"/>
    </source>
</evidence>
<dbReference type="InterPro" id="IPR012000">
    <property type="entry name" value="Thiamin_PyroP_enz_cen_dom"/>
</dbReference>
<feature type="domain" description="Thiamine pyrophosphate enzyme N-terminal TPP-binding" evidence="8">
    <location>
        <begin position="4"/>
        <end position="121"/>
    </location>
</feature>
<dbReference type="Pfam" id="PF02776">
    <property type="entry name" value="TPP_enzyme_N"/>
    <property type="match status" value="1"/>
</dbReference>
<dbReference type="SUPFAM" id="SSF52518">
    <property type="entry name" value="Thiamin diphosphate-binding fold (THDP-binding)"/>
    <property type="match status" value="2"/>
</dbReference>
<evidence type="ECO:0000313" key="9">
    <source>
        <dbReference type="EMBL" id="MBC9248563.1"/>
    </source>
</evidence>
<dbReference type="InterPro" id="IPR000399">
    <property type="entry name" value="TPP-bd_CS"/>
</dbReference>
<dbReference type="SUPFAM" id="SSF52467">
    <property type="entry name" value="DHS-like NAD/FAD-binding domain"/>
    <property type="match status" value="1"/>
</dbReference>
<dbReference type="GO" id="GO:0009099">
    <property type="term" value="P:L-valine biosynthetic process"/>
    <property type="evidence" value="ECO:0007669"/>
    <property type="project" value="TreeGrafter"/>
</dbReference>
<comment type="similarity">
    <text evidence="2 5">Belongs to the TPP enzyme family.</text>
</comment>
<dbReference type="Gene3D" id="3.40.50.970">
    <property type="match status" value="2"/>
</dbReference>
<dbReference type="CDD" id="cd07035">
    <property type="entry name" value="TPP_PYR_POX_like"/>
    <property type="match status" value="1"/>
</dbReference>
<keyword evidence="4 5" id="KW-0786">Thiamine pyrophosphate</keyword>
<dbReference type="InterPro" id="IPR011766">
    <property type="entry name" value="TPP_enzyme_TPP-bd"/>
</dbReference>
<evidence type="ECO:0000256" key="2">
    <source>
        <dbReference type="ARBA" id="ARBA00007812"/>
    </source>
</evidence>
<evidence type="ECO:0000256" key="1">
    <source>
        <dbReference type="ARBA" id="ARBA00001964"/>
    </source>
</evidence>
<dbReference type="InterPro" id="IPR045229">
    <property type="entry name" value="TPP_enz"/>
</dbReference>
<dbReference type="GO" id="GO:0009097">
    <property type="term" value="P:isoleucine biosynthetic process"/>
    <property type="evidence" value="ECO:0007669"/>
    <property type="project" value="TreeGrafter"/>
</dbReference>
<dbReference type="GO" id="GO:0050660">
    <property type="term" value="F:flavin adenine dinucleotide binding"/>
    <property type="evidence" value="ECO:0007669"/>
    <property type="project" value="TreeGrafter"/>
</dbReference>
<evidence type="ECO:0000259" key="7">
    <source>
        <dbReference type="Pfam" id="PF02775"/>
    </source>
</evidence>
<comment type="cofactor">
    <cofactor evidence="1">
        <name>thiamine diphosphate</name>
        <dbReference type="ChEBI" id="CHEBI:58937"/>
    </cofactor>
</comment>
<gene>
    <name evidence="9" type="ORF">H4P12_18030</name>
</gene>